<dbReference type="OrthoDB" id="191139at2759"/>
<dbReference type="Gene3D" id="3.40.50.720">
    <property type="entry name" value="NAD(P)-binding Rossmann-like Domain"/>
    <property type="match status" value="1"/>
</dbReference>
<evidence type="ECO:0000256" key="2">
    <source>
        <dbReference type="SAM" id="Phobius"/>
    </source>
</evidence>
<dbReference type="InterPro" id="IPR036291">
    <property type="entry name" value="NAD(P)-bd_dom_sf"/>
</dbReference>
<evidence type="ECO:0000256" key="1">
    <source>
        <dbReference type="ARBA" id="ARBA00023002"/>
    </source>
</evidence>
<keyword evidence="4" id="KW-1185">Reference proteome</keyword>
<accession>A0A9P0DBY1</accession>
<organism evidence="3 4">
    <name type="scientific">Psylliodes chrysocephalus</name>
    <dbReference type="NCBI Taxonomy" id="3402493"/>
    <lineage>
        <taxon>Eukaryota</taxon>
        <taxon>Metazoa</taxon>
        <taxon>Ecdysozoa</taxon>
        <taxon>Arthropoda</taxon>
        <taxon>Hexapoda</taxon>
        <taxon>Insecta</taxon>
        <taxon>Pterygota</taxon>
        <taxon>Neoptera</taxon>
        <taxon>Endopterygota</taxon>
        <taxon>Coleoptera</taxon>
        <taxon>Polyphaga</taxon>
        <taxon>Cucujiformia</taxon>
        <taxon>Chrysomeloidea</taxon>
        <taxon>Chrysomelidae</taxon>
        <taxon>Galerucinae</taxon>
        <taxon>Alticini</taxon>
        <taxon>Psylliodes</taxon>
    </lineage>
</organism>
<proteinExistence type="predicted"/>
<dbReference type="Pfam" id="PF00106">
    <property type="entry name" value="adh_short"/>
    <property type="match status" value="1"/>
</dbReference>
<dbReference type="EMBL" id="OV651820">
    <property type="protein sequence ID" value="CAH1113928.1"/>
    <property type="molecule type" value="Genomic_DNA"/>
</dbReference>
<dbReference type="PANTHER" id="PTHR43157:SF31">
    <property type="entry name" value="PHOSPHATIDYLINOSITOL-GLYCAN BIOSYNTHESIS CLASS F PROTEIN"/>
    <property type="match status" value="1"/>
</dbReference>
<dbReference type="PANTHER" id="PTHR43157">
    <property type="entry name" value="PHOSPHATIDYLINOSITOL-GLYCAN BIOSYNTHESIS CLASS F PROTEIN-RELATED"/>
    <property type="match status" value="1"/>
</dbReference>
<keyword evidence="2" id="KW-0812">Transmembrane</keyword>
<keyword evidence="2" id="KW-1133">Transmembrane helix</keyword>
<keyword evidence="1" id="KW-0560">Oxidoreductase</keyword>
<evidence type="ECO:0000313" key="4">
    <source>
        <dbReference type="Proteomes" id="UP001153636"/>
    </source>
</evidence>
<sequence length="333" mass="37252">MPLILVLFALLIVFFVVFFFVIFKFGDVKSKSNVCLINKTAVVTGGSSGLGYQIVLKLASRGCKVIIADKIVNIDIKNSIINETDNSNIVLEYVDFGSFKSVRQFAEKLKKSEEKLDILVNNVGIGKCSDTPTEDGLNLTMQVNYYSTFLLTYLLVDLLKKSKQGRIIFTASVASFIHLMFSNTVTANDIKNPPSFLRIFDYANAKFCTVTSSRIFAEKLGKWNITSNAYHPGIAKTNIWNGARIASVGIWETFIYYFGIHLVPSFFGITADKACQAAVEMAISKEFDNVTGTFFGKYFPNLMPRSANNTKRCYQIWQATEKIVGLKPEEILE</sequence>
<dbReference type="GO" id="GO:0016491">
    <property type="term" value="F:oxidoreductase activity"/>
    <property type="evidence" value="ECO:0007669"/>
    <property type="project" value="UniProtKB-KW"/>
</dbReference>
<feature type="transmembrane region" description="Helical" evidence="2">
    <location>
        <begin position="6"/>
        <end position="23"/>
    </location>
</feature>
<dbReference type="SUPFAM" id="SSF51735">
    <property type="entry name" value="NAD(P)-binding Rossmann-fold domains"/>
    <property type="match status" value="1"/>
</dbReference>
<dbReference type="AlphaFoldDB" id="A0A9P0DBY1"/>
<keyword evidence="2" id="KW-0472">Membrane</keyword>
<dbReference type="Proteomes" id="UP001153636">
    <property type="component" value="Chromosome 8"/>
</dbReference>
<protein>
    <submittedName>
        <fullName evidence="3">Uncharacterized protein</fullName>
    </submittedName>
</protein>
<dbReference type="PRINTS" id="PR00081">
    <property type="entry name" value="GDHRDH"/>
</dbReference>
<evidence type="ECO:0000313" key="3">
    <source>
        <dbReference type="EMBL" id="CAH1113928.1"/>
    </source>
</evidence>
<dbReference type="InterPro" id="IPR002347">
    <property type="entry name" value="SDR_fam"/>
</dbReference>
<feature type="transmembrane region" description="Helical" evidence="2">
    <location>
        <begin position="167"/>
        <end position="185"/>
    </location>
</feature>
<name>A0A9P0DBY1_9CUCU</name>
<gene>
    <name evidence="3" type="ORF">PSYICH_LOCUS14235</name>
</gene>
<reference evidence="3" key="1">
    <citation type="submission" date="2022-01" db="EMBL/GenBank/DDBJ databases">
        <authorList>
            <person name="King R."/>
        </authorList>
    </citation>
    <scope>NUCLEOTIDE SEQUENCE</scope>
</reference>